<dbReference type="RefSeq" id="WP_071903169.1">
    <property type="nucleotide sequence ID" value="NZ_MPIN01000013.1"/>
</dbReference>
<sequence>MFRIRIDEAQALVELHLEGVIREDEMRQFIAESLVATRSLTAQGRYIRVLSDMRLLKAASPEAAEILREGQQTAIESGMRKLAQLVDSELTALQLNRIARASGLYRMMRRFHDEQEARRWLMSDEDQHDTA</sequence>
<comment type="caution">
    <text evidence="1">The sequence shown here is derived from an EMBL/GenBank/DDBJ whole genome shotgun (WGS) entry which is preliminary data.</text>
</comment>
<organism evidence="1 2">
    <name type="scientific">Cystobacter ferrugineus</name>
    <dbReference type="NCBI Taxonomy" id="83449"/>
    <lineage>
        <taxon>Bacteria</taxon>
        <taxon>Pseudomonadati</taxon>
        <taxon>Myxococcota</taxon>
        <taxon>Myxococcia</taxon>
        <taxon>Myxococcales</taxon>
        <taxon>Cystobacterineae</taxon>
        <taxon>Archangiaceae</taxon>
        <taxon>Cystobacter</taxon>
    </lineage>
</organism>
<protein>
    <recommendedName>
        <fullName evidence="3">STAS/SEC14 domain-containing protein</fullName>
    </recommendedName>
</protein>
<reference evidence="2" key="1">
    <citation type="submission" date="2016-11" db="EMBL/GenBank/DDBJ databases">
        <authorList>
            <person name="Shukria A."/>
            <person name="Stevens D.C."/>
        </authorList>
    </citation>
    <scope>NUCLEOTIDE SEQUENCE [LARGE SCALE GENOMIC DNA]</scope>
    <source>
        <strain evidence="2">Cbfe23</strain>
    </source>
</reference>
<dbReference type="Pfam" id="PF11964">
    <property type="entry name" value="SpoIIAA-like"/>
    <property type="match status" value="1"/>
</dbReference>
<dbReference type="AlphaFoldDB" id="A0A1L9B010"/>
<dbReference type="Proteomes" id="UP000182229">
    <property type="component" value="Unassembled WGS sequence"/>
</dbReference>
<dbReference type="InterPro" id="IPR021866">
    <property type="entry name" value="SpoIIAA-like"/>
</dbReference>
<reference evidence="1 2" key="2">
    <citation type="submission" date="2016-12" db="EMBL/GenBank/DDBJ databases">
        <title>Draft Genome Sequence of Cystobacter ferrugineus Strain Cbfe23.</title>
        <authorList>
            <person name="Akbar S."/>
            <person name="Dowd S.E."/>
            <person name="Stevens D.C."/>
        </authorList>
    </citation>
    <scope>NUCLEOTIDE SEQUENCE [LARGE SCALE GENOMIC DNA]</scope>
    <source>
        <strain evidence="1 2">Cbfe23</strain>
    </source>
</reference>
<evidence type="ECO:0000313" key="1">
    <source>
        <dbReference type="EMBL" id="OJH35592.1"/>
    </source>
</evidence>
<accession>A0A1L9B010</accession>
<proteinExistence type="predicted"/>
<name>A0A1L9B010_9BACT</name>
<keyword evidence="2" id="KW-1185">Reference proteome</keyword>
<dbReference type="EMBL" id="MPIN01000013">
    <property type="protein sequence ID" value="OJH35592.1"/>
    <property type="molecule type" value="Genomic_DNA"/>
</dbReference>
<gene>
    <name evidence="1" type="ORF">BON30_36570</name>
</gene>
<evidence type="ECO:0008006" key="3">
    <source>
        <dbReference type="Google" id="ProtNLM"/>
    </source>
</evidence>
<evidence type="ECO:0000313" key="2">
    <source>
        <dbReference type="Proteomes" id="UP000182229"/>
    </source>
</evidence>